<keyword evidence="8" id="KW-1185">Reference proteome</keyword>
<dbReference type="SUPFAM" id="SSF52440">
    <property type="entry name" value="PreATP-grasp domain"/>
    <property type="match status" value="1"/>
</dbReference>
<feature type="domain" description="ATP-grasp" evidence="6">
    <location>
        <begin position="120"/>
        <end position="302"/>
    </location>
</feature>
<comment type="function">
    <text evidence="4">Catalyzes the ATP-dependent conversion of 5-aminoimidazole ribonucleotide (AIR) and HCO(3)(-) to N5-carboxyaminoimidazole ribonucleotide (N5-CAIR).</text>
</comment>
<feature type="binding site" evidence="4">
    <location>
        <begin position="185"/>
        <end position="188"/>
    </location>
    <ligand>
        <name>ATP</name>
        <dbReference type="ChEBI" id="CHEBI:30616"/>
    </ligand>
</feature>
<comment type="caution">
    <text evidence="7">The sequence shown here is derived from an EMBL/GenBank/DDBJ whole genome shotgun (WGS) entry which is preliminary data.</text>
</comment>
<dbReference type="InterPro" id="IPR016185">
    <property type="entry name" value="PreATP-grasp_dom_sf"/>
</dbReference>
<dbReference type="InterPro" id="IPR054350">
    <property type="entry name" value="PurT/PurK_preATP-grasp"/>
</dbReference>
<dbReference type="InterPro" id="IPR013815">
    <property type="entry name" value="ATP_grasp_subdomain_1"/>
</dbReference>
<evidence type="ECO:0000313" key="8">
    <source>
        <dbReference type="Proteomes" id="UP001500936"/>
    </source>
</evidence>
<dbReference type="Pfam" id="PF02222">
    <property type="entry name" value="ATP-grasp"/>
    <property type="match status" value="1"/>
</dbReference>
<dbReference type="Gene3D" id="3.40.50.20">
    <property type="match status" value="1"/>
</dbReference>
<dbReference type="SUPFAM" id="SSF56059">
    <property type="entry name" value="Glutathione synthetase ATP-binding domain-like"/>
    <property type="match status" value="1"/>
</dbReference>
<comment type="similarity">
    <text evidence="4 5">Belongs to the PurK/PurT family.</text>
</comment>
<evidence type="ECO:0000313" key="7">
    <source>
        <dbReference type="EMBL" id="GAA4408332.1"/>
    </source>
</evidence>
<feature type="binding site" evidence="4">
    <location>
        <begin position="272"/>
        <end position="273"/>
    </location>
    <ligand>
        <name>ATP</name>
        <dbReference type="ChEBI" id="CHEBI:30616"/>
    </ligand>
</feature>
<comment type="function">
    <text evidence="5">Catalyzes the ATP-dependent conversion of 5-aminoimidazole ribonucleotide (AIR) and HCO(3)- to N5-carboxyaminoimidazole ribonucleotide (N5-CAIR).</text>
</comment>
<comment type="pathway">
    <text evidence="4 5">Purine metabolism; IMP biosynthesis via de novo pathway; 5-amino-1-(5-phospho-D-ribosyl)imidazole-4-carboxylate from 5-amino-1-(5-phospho-D-ribosyl)imidazole (N5-CAIR route): step 1/2.</text>
</comment>
<reference evidence="8" key="1">
    <citation type="journal article" date="2019" name="Int. J. Syst. Evol. Microbiol.">
        <title>The Global Catalogue of Microorganisms (GCM) 10K type strain sequencing project: providing services to taxonomists for standard genome sequencing and annotation.</title>
        <authorList>
            <consortium name="The Broad Institute Genomics Platform"/>
            <consortium name="The Broad Institute Genome Sequencing Center for Infectious Disease"/>
            <person name="Wu L."/>
            <person name="Ma J."/>
        </authorList>
    </citation>
    <scope>NUCLEOTIDE SEQUENCE [LARGE SCALE GENOMIC DNA]</scope>
    <source>
        <strain evidence="8">JCM 17925</strain>
    </source>
</reference>
<dbReference type="Proteomes" id="UP001500936">
    <property type="component" value="Unassembled WGS sequence"/>
</dbReference>
<dbReference type="InterPro" id="IPR011761">
    <property type="entry name" value="ATP-grasp"/>
</dbReference>
<dbReference type="Pfam" id="PF17769">
    <property type="entry name" value="PurK_C"/>
    <property type="match status" value="1"/>
</dbReference>
<dbReference type="InterPro" id="IPR040686">
    <property type="entry name" value="PurK_C"/>
</dbReference>
<feature type="binding site" evidence="4">
    <location>
        <position position="193"/>
    </location>
    <ligand>
        <name>ATP</name>
        <dbReference type="ChEBI" id="CHEBI:30616"/>
    </ligand>
</feature>
<comment type="catalytic activity">
    <reaction evidence="4 5">
        <text>5-amino-1-(5-phospho-beta-D-ribosyl)imidazole + hydrogencarbonate + ATP = 5-carboxyamino-1-(5-phospho-D-ribosyl)imidazole + ADP + phosphate + 2 H(+)</text>
        <dbReference type="Rhea" id="RHEA:19317"/>
        <dbReference type="ChEBI" id="CHEBI:15378"/>
        <dbReference type="ChEBI" id="CHEBI:17544"/>
        <dbReference type="ChEBI" id="CHEBI:30616"/>
        <dbReference type="ChEBI" id="CHEBI:43474"/>
        <dbReference type="ChEBI" id="CHEBI:58730"/>
        <dbReference type="ChEBI" id="CHEBI:137981"/>
        <dbReference type="ChEBI" id="CHEBI:456216"/>
        <dbReference type="EC" id="6.3.4.18"/>
    </reaction>
</comment>
<evidence type="ECO:0000259" key="6">
    <source>
        <dbReference type="PROSITE" id="PS50975"/>
    </source>
</evidence>
<dbReference type="PANTHER" id="PTHR11609:SF5">
    <property type="entry name" value="PHOSPHORIBOSYLAMINOIMIDAZOLE CARBOXYLASE"/>
    <property type="match status" value="1"/>
</dbReference>
<dbReference type="Gene3D" id="3.30.470.20">
    <property type="entry name" value="ATP-grasp fold, B domain"/>
    <property type="match status" value="1"/>
</dbReference>
<dbReference type="InterPro" id="IPR005875">
    <property type="entry name" value="PurK"/>
</dbReference>
<keyword evidence="1 4" id="KW-0547">Nucleotide-binding</keyword>
<dbReference type="PROSITE" id="PS50975">
    <property type="entry name" value="ATP_GRASP"/>
    <property type="match status" value="1"/>
</dbReference>
<dbReference type="InterPro" id="IPR003135">
    <property type="entry name" value="ATP-grasp_carboxylate-amine"/>
</dbReference>
<dbReference type="NCBIfam" id="TIGR01161">
    <property type="entry name" value="purK"/>
    <property type="match status" value="1"/>
</dbReference>
<sequence length="389" mass="43307">MPIFAGRFNTRMTATTSSIGILGGGQLGLMLLQAAIDWNLRIHIIDPDAEAPCRHLATSFRQGSLTDYDTVYQFGQSVDVLTIEIEKVNVDALEALEREGKKVYPQPAVIRTIQDKGLQKQFFRNHNLPTADFILTDNREDVARYTEFLPAFHKLGRDGYDGRGVQRIASADDVGKAFDAPGVLEKAVDFAKELAVIVGRNEQGELMTFPTVEMVFHPEHNLVEYLFAPAEINEAIDRQAQDIARRTAEAFGIVGLLAVEMFLTKDGEVLVNEVAPRPHNSGHHTIRANVTSQYEQHWRAILNLPLGDTTAYQPAAMVNLLGAPGHTGPARYEGFEQILSMPGVFPFLYGKAVTKPFRKMGHVTVMDTDLERLRQKVAEVKQRVRVVSN</sequence>
<keyword evidence="4 5" id="KW-0436">Ligase</keyword>
<dbReference type="Gene3D" id="3.30.1490.20">
    <property type="entry name" value="ATP-grasp fold, A domain"/>
    <property type="match status" value="1"/>
</dbReference>
<evidence type="ECO:0000256" key="4">
    <source>
        <dbReference type="HAMAP-Rule" id="MF_01928"/>
    </source>
</evidence>
<dbReference type="InterPro" id="IPR011054">
    <property type="entry name" value="Rudment_hybrid_motif"/>
</dbReference>
<gene>
    <name evidence="4 5" type="primary">purK</name>
    <name evidence="7" type="ORF">GCM10023187_30040</name>
</gene>
<proteinExistence type="inferred from homology"/>
<comment type="subunit">
    <text evidence="4 5">Homodimer.</text>
</comment>
<evidence type="ECO:0000256" key="2">
    <source>
        <dbReference type="ARBA" id="ARBA00022755"/>
    </source>
</evidence>
<evidence type="ECO:0000256" key="1">
    <source>
        <dbReference type="ARBA" id="ARBA00022741"/>
    </source>
</evidence>
<dbReference type="NCBIfam" id="NF004679">
    <property type="entry name" value="PRK06019.1-5"/>
    <property type="match status" value="1"/>
</dbReference>
<feature type="binding site" evidence="4">
    <location>
        <position position="154"/>
    </location>
    <ligand>
        <name>ATP</name>
        <dbReference type="ChEBI" id="CHEBI:30616"/>
    </ligand>
</feature>
<name>A0ABP8KKM0_9BACT</name>
<dbReference type="HAMAP" id="MF_01928">
    <property type="entry name" value="PurK"/>
    <property type="match status" value="1"/>
</dbReference>
<comment type="caution">
    <text evidence="4">Lacks conserved residue(s) required for the propagation of feature annotation.</text>
</comment>
<dbReference type="SUPFAM" id="SSF51246">
    <property type="entry name" value="Rudiment single hybrid motif"/>
    <property type="match status" value="1"/>
</dbReference>
<dbReference type="PANTHER" id="PTHR11609">
    <property type="entry name" value="PURINE BIOSYNTHESIS PROTEIN 6/7, PUR6/7"/>
    <property type="match status" value="1"/>
</dbReference>
<dbReference type="EMBL" id="BAABHB010000005">
    <property type="protein sequence ID" value="GAA4408332.1"/>
    <property type="molecule type" value="Genomic_DNA"/>
</dbReference>
<dbReference type="EC" id="6.3.4.18" evidence="4 5"/>
<accession>A0ABP8KKM0</accession>
<evidence type="ECO:0000256" key="3">
    <source>
        <dbReference type="ARBA" id="ARBA00022840"/>
    </source>
</evidence>
<protein>
    <recommendedName>
        <fullName evidence="4 5">N5-carboxyaminoimidazole ribonucleotide synthase</fullName>
        <shortName evidence="4 5">N5-CAIR synthase</shortName>
        <ecNumber evidence="4 5">6.3.4.18</ecNumber>
    </recommendedName>
    <alternativeName>
        <fullName evidence="4 5">5-(carboxyamino)imidazole ribonucleotide synthetase</fullName>
    </alternativeName>
</protein>
<feature type="binding site" evidence="4">
    <location>
        <position position="116"/>
    </location>
    <ligand>
        <name>ATP</name>
        <dbReference type="ChEBI" id="CHEBI:30616"/>
    </ligand>
</feature>
<keyword evidence="3 4" id="KW-0067">ATP-binding</keyword>
<dbReference type="Pfam" id="PF22660">
    <property type="entry name" value="RS_preATP-grasp-like"/>
    <property type="match status" value="1"/>
</dbReference>
<evidence type="ECO:0000256" key="5">
    <source>
        <dbReference type="RuleBase" id="RU361200"/>
    </source>
</evidence>
<organism evidence="7 8">
    <name type="scientific">Nibrella viscosa</name>
    <dbReference type="NCBI Taxonomy" id="1084524"/>
    <lineage>
        <taxon>Bacteria</taxon>
        <taxon>Pseudomonadati</taxon>
        <taxon>Bacteroidota</taxon>
        <taxon>Cytophagia</taxon>
        <taxon>Cytophagales</taxon>
        <taxon>Spirosomataceae</taxon>
        <taxon>Nibrella</taxon>
    </lineage>
</organism>
<keyword evidence="2 4" id="KW-0658">Purine biosynthesis</keyword>